<protein>
    <recommendedName>
        <fullName evidence="5">Anaphase-promoting complex subunit 7</fullName>
    </recommendedName>
</protein>
<dbReference type="Proteomes" id="UP000317494">
    <property type="component" value="Unassembled WGS sequence"/>
</dbReference>
<dbReference type="STRING" id="286115.A0A507CXJ6"/>
<evidence type="ECO:0000256" key="2">
    <source>
        <dbReference type="SAM" id="MobiDB-lite"/>
    </source>
</evidence>
<dbReference type="Gene3D" id="1.25.40.10">
    <property type="entry name" value="Tetratricopeptide repeat domain"/>
    <property type="match status" value="3"/>
</dbReference>
<dbReference type="VEuPathDB" id="FungiDB:SeMB42_g04596"/>
<sequence length="592" mass="67337">MIPSYVGIVADLQAARMSTKVNDIFIHFEEQVMLKSSAATTSLFAFDLEIELERAKSYAEAGLVDSALRSAGFILSKLQVHDRSTEVFRLETYWLYADCLQQNGEHRRAMAFYHRTLAVLRSLRSSRKKPDNAKKEYQIREKYADSCMRVQELRMAKDLLEAIPEGCRRTQVWSALADIYERLREYSSAIMCHKAIIGQYPDATEPFLALLRLKVPFEEVEQILPDPTSWSGAYIVAHQDRRYQDYKKAKDGFRILERNFKNNIDLCYHIAECEMESGHDLQALDKYAALLREQEKATAVNQLAQTVFSIADDRPECWLVLAHHSELKGDKEKALFYVNTAVDIAPMYPEAHYLKGLLLQKMAVDDKARNKMDSAKVSFADALKSFRKANEICPSMLSSRGIVECQLALGHNMEATQTALALVKAHSDNPQALTLFGKTKMDDDDADKRELAKRAFQRAMEIDSKCTEAVLNLSQVLEKEQDFKGAIAILEEHMDAYPKEALLCRVAQLYLAQRHSQPPVPSGKADVCLDRAYDLFTEAQRINSEYEPANAGLDRVQRLITGEADDDSDANDPDYQQEERNSDDSMEDDEDF</sequence>
<dbReference type="AlphaFoldDB" id="A0A507CXJ6"/>
<evidence type="ECO:0000313" key="4">
    <source>
        <dbReference type="Proteomes" id="UP000317494"/>
    </source>
</evidence>
<proteinExistence type="predicted"/>
<reference evidence="3 4" key="1">
    <citation type="journal article" date="2019" name="Sci. Rep.">
        <title>Comparative genomics of chytrid fungi reveal insights into the obligate biotrophic and pathogenic lifestyle of Synchytrium endobioticum.</title>
        <authorList>
            <person name="van de Vossenberg B.T.L.H."/>
            <person name="Warris S."/>
            <person name="Nguyen H.D.T."/>
            <person name="van Gent-Pelzer M.P.E."/>
            <person name="Joly D.L."/>
            <person name="van de Geest H.C."/>
            <person name="Bonants P.J.M."/>
            <person name="Smith D.S."/>
            <person name="Levesque C.A."/>
            <person name="van der Lee T.A.J."/>
        </authorList>
    </citation>
    <scope>NUCLEOTIDE SEQUENCE [LARGE SCALE GENOMIC DNA]</scope>
    <source>
        <strain evidence="3 4">MB42</strain>
    </source>
</reference>
<dbReference type="GO" id="GO:0045842">
    <property type="term" value="P:positive regulation of mitotic metaphase/anaphase transition"/>
    <property type="evidence" value="ECO:0007669"/>
    <property type="project" value="TreeGrafter"/>
</dbReference>
<evidence type="ECO:0008006" key="5">
    <source>
        <dbReference type="Google" id="ProtNLM"/>
    </source>
</evidence>
<dbReference type="GO" id="GO:0051301">
    <property type="term" value="P:cell division"/>
    <property type="evidence" value="ECO:0007669"/>
    <property type="project" value="TreeGrafter"/>
</dbReference>
<dbReference type="PANTHER" id="PTHR12558">
    <property type="entry name" value="CELL DIVISION CYCLE 16,23,27"/>
    <property type="match status" value="1"/>
</dbReference>
<dbReference type="GO" id="GO:0005680">
    <property type="term" value="C:anaphase-promoting complex"/>
    <property type="evidence" value="ECO:0007669"/>
    <property type="project" value="TreeGrafter"/>
</dbReference>
<accession>A0A507CXJ6</accession>
<dbReference type="SUPFAM" id="SSF48452">
    <property type="entry name" value="TPR-like"/>
    <property type="match status" value="2"/>
</dbReference>
<dbReference type="GO" id="GO:0016567">
    <property type="term" value="P:protein ubiquitination"/>
    <property type="evidence" value="ECO:0007669"/>
    <property type="project" value="TreeGrafter"/>
</dbReference>
<name>A0A507CXJ6_9FUNG</name>
<dbReference type="InterPro" id="IPR011990">
    <property type="entry name" value="TPR-like_helical_dom_sf"/>
</dbReference>
<comment type="caution">
    <text evidence="3">The sequence shown here is derived from an EMBL/GenBank/DDBJ whole genome shotgun (WGS) entry which is preliminary data.</text>
</comment>
<dbReference type="InterPro" id="IPR019734">
    <property type="entry name" value="TPR_rpt"/>
</dbReference>
<dbReference type="PANTHER" id="PTHR12558:SF36">
    <property type="entry name" value="ANAPHASE-PROMOTING COMPLEX SUBUNIT 7"/>
    <property type="match status" value="1"/>
</dbReference>
<feature type="compositionally biased region" description="Acidic residues" evidence="2">
    <location>
        <begin position="563"/>
        <end position="576"/>
    </location>
</feature>
<feature type="region of interest" description="Disordered" evidence="2">
    <location>
        <begin position="557"/>
        <end position="592"/>
    </location>
</feature>
<organism evidence="3 4">
    <name type="scientific">Synchytrium endobioticum</name>
    <dbReference type="NCBI Taxonomy" id="286115"/>
    <lineage>
        <taxon>Eukaryota</taxon>
        <taxon>Fungi</taxon>
        <taxon>Fungi incertae sedis</taxon>
        <taxon>Chytridiomycota</taxon>
        <taxon>Chytridiomycota incertae sedis</taxon>
        <taxon>Chytridiomycetes</taxon>
        <taxon>Synchytriales</taxon>
        <taxon>Synchytriaceae</taxon>
        <taxon>Synchytrium</taxon>
    </lineage>
</organism>
<keyword evidence="1" id="KW-0802">TPR repeat</keyword>
<dbReference type="EMBL" id="QEAN01000190">
    <property type="protein sequence ID" value="TPX43761.1"/>
    <property type="molecule type" value="Genomic_DNA"/>
</dbReference>
<evidence type="ECO:0000256" key="1">
    <source>
        <dbReference type="ARBA" id="ARBA00022803"/>
    </source>
</evidence>
<evidence type="ECO:0000313" key="3">
    <source>
        <dbReference type="EMBL" id="TPX43761.1"/>
    </source>
</evidence>
<keyword evidence="4" id="KW-1185">Reference proteome</keyword>
<dbReference type="SMART" id="SM00028">
    <property type="entry name" value="TPR"/>
    <property type="match status" value="4"/>
</dbReference>
<gene>
    <name evidence="3" type="ORF">SeMB42_g04596</name>
</gene>